<dbReference type="AlphaFoldDB" id="A0A6B2FX71"/>
<feature type="repeat" description="WD" evidence="1">
    <location>
        <begin position="65"/>
        <end position="106"/>
    </location>
</feature>
<dbReference type="GO" id="GO:0017070">
    <property type="term" value="F:U6 snRNA binding"/>
    <property type="evidence" value="ECO:0007669"/>
    <property type="project" value="TreeGrafter"/>
</dbReference>
<dbReference type="InterPro" id="IPR001680">
    <property type="entry name" value="WD40_rpt"/>
</dbReference>
<dbReference type="GO" id="GO:0000398">
    <property type="term" value="P:mRNA splicing, via spliceosome"/>
    <property type="evidence" value="ECO:0007669"/>
    <property type="project" value="TreeGrafter"/>
</dbReference>
<dbReference type="PROSITE" id="PS50082">
    <property type="entry name" value="WD_REPEATS_2"/>
    <property type="match status" value="3"/>
</dbReference>
<sequence>MKLKCPILSEGYMLEEPRVLTFHSGGVLSLDLHPHNQNLIASGSMDSSVAISDLSSRENLPLCMLSDHKKFVVRVKWSPSGLYLVTASYDKTFCVYKYSVENQTAVKIEQFETQNSIEGLAFKNFSDEFIVSLRNNNYLLHFKIEQDVCWEIRKINMNEIGDDHVSFNAMDISFSPKDNFILVSTDRQHAILIEGSSGKVIGNHYGFLGNELSQPRHCWHPSGLYFYETCEDKSINVVSVYDQKVVHKLLGHTQLVRYLSYSIYHNVLISSSFDGSVHLWKC</sequence>
<feature type="repeat" description="WD" evidence="1">
    <location>
        <begin position="249"/>
        <end position="282"/>
    </location>
</feature>
<organism evidence="2">
    <name type="scientific">Myxobolus squamalis</name>
    <name type="common">Myxosporean</name>
    <dbReference type="NCBI Taxonomy" id="59785"/>
    <lineage>
        <taxon>Eukaryota</taxon>
        <taxon>Metazoa</taxon>
        <taxon>Cnidaria</taxon>
        <taxon>Myxozoa</taxon>
        <taxon>Myxosporea</taxon>
        <taxon>Bivalvulida</taxon>
        <taxon>Platysporina</taxon>
        <taxon>Myxobolidae</taxon>
        <taxon>Myxobolus</taxon>
    </lineage>
</organism>
<feature type="repeat" description="WD" evidence="1">
    <location>
        <begin position="20"/>
        <end position="62"/>
    </location>
</feature>
<proteinExistence type="predicted"/>
<dbReference type="PROSITE" id="PS50294">
    <property type="entry name" value="WD_REPEATS_REGION"/>
    <property type="match status" value="1"/>
</dbReference>
<name>A0A6B2FX71_MYXSQ</name>
<dbReference type="SUPFAM" id="SSF50978">
    <property type="entry name" value="WD40 repeat-like"/>
    <property type="match status" value="1"/>
</dbReference>
<evidence type="ECO:0000313" key="2">
    <source>
        <dbReference type="EMBL" id="NDJ96108.1"/>
    </source>
</evidence>
<dbReference type="EMBL" id="GHBR01000582">
    <property type="protein sequence ID" value="NDJ96108.1"/>
    <property type="molecule type" value="Transcribed_RNA"/>
</dbReference>
<accession>A0A6B2FX71</accession>
<dbReference type="Gene3D" id="2.130.10.10">
    <property type="entry name" value="YVTN repeat-like/Quinoprotein amine dehydrogenase"/>
    <property type="match status" value="2"/>
</dbReference>
<dbReference type="SMART" id="SM00320">
    <property type="entry name" value="WD40"/>
    <property type="match status" value="3"/>
</dbReference>
<dbReference type="GO" id="GO:0046540">
    <property type="term" value="C:U4/U6 x U5 tri-snRNP complex"/>
    <property type="evidence" value="ECO:0007669"/>
    <property type="project" value="TreeGrafter"/>
</dbReference>
<dbReference type="GO" id="GO:0030621">
    <property type="term" value="F:U4 snRNA binding"/>
    <property type="evidence" value="ECO:0007669"/>
    <property type="project" value="TreeGrafter"/>
</dbReference>
<evidence type="ECO:0000256" key="1">
    <source>
        <dbReference type="PROSITE-ProRule" id="PRU00221"/>
    </source>
</evidence>
<keyword evidence="1" id="KW-0853">WD repeat</keyword>
<protein>
    <submittedName>
        <fullName evidence="2">POC1 centriolar protein homolog A (Trinotate prediction)</fullName>
    </submittedName>
</protein>
<dbReference type="Pfam" id="PF00400">
    <property type="entry name" value="WD40"/>
    <property type="match status" value="3"/>
</dbReference>
<dbReference type="InterPro" id="IPR015943">
    <property type="entry name" value="WD40/YVTN_repeat-like_dom_sf"/>
</dbReference>
<dbReference type="PANTHER" id="PTHR19846:SF0">
    <property type="entry name" value="PRE-MRNA PROCESSING FACTOR 4"/>
    <property type="match status" value="1"/>
</dbReference>
<reference evidence="2" key="1">
    <citation type="submission" date="2018-11" db="EMBL/GenBank/DDBJ databases">
        <title>Myxobolus squamalis genome and transcriptome.</title>
        <authorList>
            <person name="Yahalomi D."/>
            <person name="Atkinson S.D."/>
            <person name="Neuhof M."/>
            <person name="Chang E.S."/>
            <person name="Philippe H."/>
            <person name="Cartwright P."/>
            <person name="Bartholomew J.L."/>
            <person name="Huchon D."/>
        </authorList>
    </citation>
    <scope>NUCLEOTIDE SEQUENCE</scope>
    <source>
        <strain evidence="2">71B08</strain>
        <tissue evidence="2">Whole</tissue>
    </source>
</reference>
<dbReference type="PANTHER" id="PTHR19846">
    <property type="entry name" value="WD40 REPEAT PROTEIN"/>
    <property type="match status" value="1"/>
</dbReference>
<dbReference type="InterPro" id="IPR036322">
    <property type="entry name" value="WD40_repeat_dom_sf"/>
</dbReference>